<proteinExistence type="predicted"/>
<dbReference type="GeneID" id="301143564"/>
<comment type="caution">
    <text evidence="1">The sequence shown here is derived from an EMBL/GenBank/DDBJ whole genome shotgun (WGS) entry which is preliminary data.</text>
</comment>
<evidence type="ECO:0000313" key="1">
    <source>
        <dbReference type="EMBL" id="MED4402538.1"/>
    </source>
</evidence>
<gene>
    <name evidence="1" type="ORF">P9271_14565</name>
</gene>
<keyword evidence="2" id="KW-1185">Reference proteome</keyword>
<accession>A0ABU6P0M9</accession>
<evidence type="ECO:0000313" key="2">
    <source>
        <dbReference type="Proteomes" id="UP001342826"/>
    </source>
</evidence>
<reference evidence="1 2" key="1">
    <citation type="submission" date="2023-03" db="EMBL/GenBank/DDBJ databases">
        <title>Bacillus Genome Sequencing.</title>
        <authorList>
            <person name="Dunlap C."/>
        </authorList>
    </citation>
    <scope>NUCLEOTIDE SEQUENCE [LARGE SCALE GENOMIC DNA]</scope>
    <source>
        <strain evidence="1 2">NRS-1717</strain>
    </source>
</reference>
<dbReference type="EMBL" id="JARTFS010000012">
    <property type="protein sequence ID" value="MED4402538.1"/>
    <property type="molecule type" value="Genomic_DNA"/>
</dbReference>
<dbReference type="RefSeq" id="WP_169800513.1">
    <property type="nucleotide sequence ID" value="NZ_JARTFQ010000005.1"/>
</dbReference>
<name>A0ABU6P0M9_9BACI</name>
<sequence>MDNHSFFFSKELVRLVDDYFKCDDDALKEQIEIDIRLLSKAMVLCN</sequence>
<protein>
    <submittedName>
        <fullName evidence="1">Uncharacterized protein</fullName>
    </submittedName>
</protein>
<dbReference type="Proteomes" id="UP001342826">
    <property type="component" value="Unassembled WGS sequence"/>
</dbReference>
<organism evidence="1 2">
    <name type="scientific">Metabacillus fastidiosus</name>
    <dbReference type="NCBI Taxonomy" id="1458"/>
    <lineage>
        <taxon>Bacteria</taxon>
        <taxon>Bacillati</taxon>
        <taxon>Bacillota</taxon>
        <taxon>Bacilli</taxon>
        <taxon>Bacillales</taxon>
        <taxon>Bacillaceae</taxon>
        <taxon>Metabacillus</taxon>
    </lineage>
</organism>